<name>A0A518DMX1_9BACT</name>
<feature type="region of interest" description="NMP" evidence="5">
    <location>
        <begin position="32"/>
        <end position="61"/>
    </location>
</feature>
<dbReference type="GO" id="GO:0005737">
    <property type="term" value="C:cytoplasm"/>
    <property type="evidence" value="ECO:0007669"/>
    <property type="project" value="UniProtKB-SubCell"/>
</dbReference>
<dbReference type="Pfam" id="PF00406">
    <property type="entry name" value="ADK"/>
    <property type="match status" value="1"/>
</dbReference>
<dbReference type="Gene3D" id="3.40.50.300">
    <property type="entry name" value="P-loop containing nucleotide triphosphate hydrolases"/>
    <property type="match status" value="1"/>
</dbReference>
<evidence type="ECO:0000256" key="7">
    <source>
        <dbReference type="RuleBase" id="RU003331"/>
    </source>
</evidence>
<keyword evidence="9" id="KW-1185">Reference proteome</keyword>
<feature type="binding site" evidence="5">
    <location>
        <position position="38"/>
    </location>
    <ligand>
        <name>AMP</name>
        <dbReference type="ChEBI" id="CHEBI:456215"/>
    </ligand>
</feature>
<dbReference type="HAMAP" id="MF_00235">
    <property type="entry name" value="Adenylate_kinase_Adk"/>
    <property type="match status" value="1"/>
</dbReference>
<comment type="subunit">
    <text evidence="5 7">Monomer.</text>
</comment>
<evidence type="ECO:0000256" key="1">
    <source>
        <dbReference type="ARBA" id="ARBA00022679"/>
    </source>
</evidence>
<dbReference type="NCBIfam" id="NF011100">
    <property type="entry name" value="PRK14527.1"/>
    <property type="match status" value="1"/>
</dbReference>
<feature type="binding site" evidence="5">
    <location>
        <begin position="59"/>
        <end position="61"/>
    </location>
    <ligand>
        <name>AMP</name>
        <dbReference type="ChEBI" id="CHEBI:456215"/>
    </ligand>
</feature>
<dbReference type="Proteomes" id="UP000317648">
    <property type="component" value="Chromosome"/>
</dbReference>
<feature type="binding site" evidence="5">
    <location>
        <position position="129"/>
    </location>
    <ligand>
        <name>ATP</name>
        <dbReference type="ChEBI" id="CHEBI:30616"/>
    </ligand>
</feature>
<feature type="binding site" evidence="5">
    <location>
        <begin position="87"/>
        <end position="90"/>
    </location>
    <ligand>
        <name>AMP</name>
        <dbReference type="ChEBI" id="CHEBI:456215"/>
    </ligand>
</feature>
<dbReference type="GO" id="GO:0044209">
    <property type="term" value="P:AMP salvage"/>
    <property type="evidence" value="ECO:0007669"/>
    <property type="project" value="UniProtKB-UniRule"/>
</dbReference>
<feature type="binding site" evidence="5">
    <location>
        <position position="148"/>
    </location>
    <ligand>
        <name>AMP</name>
        <dbReference type="ChEBI" id="CHEBI:456215"/>
    </ligand>
</feature>
<dbReference type="UniPathway" id="UPA00588">
    <property type="reaction ID" value="UER00649"/>
</dbReference>
<evidence type="ECO:0000256" key="4">
    <source>
        <dbReference type="ARBA" id="ARBA00022777"/>
    </source>
</evidence>
<evidence type="ECO:0000256" key="6">
    <source>
        <dbReference type="RuleBase" id="RU003330"/>
    </source>
</evidence>
<keyword evidence="4 5" id="KW-0418">Kinase</keyword>
<comment type="pathway">
    <text evidence="5">Purine metabolism; AMP biosynthesis via salvage pathway; AMP from ADP: step 1/1.</text>
</comment>
<dbReference type="EC" id="2.7.4.3" evidence="5 7"/>
<dbReference type="EMBL" id="CP036433">
    <property type="protein sequence ID" value="QDU93190.1"/>
    <property type="molecule type" value="Genomic_DNA"/>
</dbReference>
<gene>
    <name evidence="5 8" type="primary">adk</name>
    <name evidence="8" type="ORF">Pla8534_09690</name>
</gene>
<feature type="binding site" evidence="5">
    <location>
        <position position="137"/>
    </location>
    <ligand>
        <name>AMP</name>
        <dbReference type="ChEBI" id="CHEBI:456215"/>
    </ligand>
</feature>
<keyword evidence="1 5" id="KW-0808">Transferase</keyword>
<feature type="binding site" evidence="5">
    <location>
        <position position="33"/>
    </location>
    <ligand>
        <name>AMP</name>
        <dbReference type="ChEBI" id="CHEBI:456215"/>
    </ligand>
</feature>
<comment type="domain">
    <text evidence="5">Consists of three domains, a large central CORE domain and two small peripheral domains, NMPbind and LID, which undergo movements during catalysis. The LID domain closes over the site of phosphoryl transfer upon ATP binding. Assembling and dissambling the active center during each catalytic cycle provides an effective means to prevent ATP hydrolysis.</text>
</comment>
<evidence type="ECO:0000256" key="2">
    <source>
        <dbReference type="ARBA" id="ARBA00022727"/>
    </source>
</evidence>
<dbReference type="KEGG" id="lcre:Pla8534_09690"/>
<comment type="catalytic activity">
    <reaction evidence="5 7">
        <text>AMP + ATP = 2 ADP</text>
        <dbReference type="Rhea" id="RHEA:12973"/>
        <dbReference type="ChEBI" id="CHEBI:30616"/>
        <dbReference type="ChEBI" id="CHEBI:456215"/>
        <dbReference type="ChEBI" id="CHEBI:456216"/>
        <dbReference type="EC" id="2.7.4.3"/>
    </reaction>
</comment>
<dbReference type="CDD" id="cd01428">
    <property type="entry name" value="ADK"/>
    <property type="match status" value="1"/>
</dbReference>
<dbReference type="SUPFAM" id="SSF52540">
    <property type="entry name" value="P-loop containing nucleoside triphosphate hydrolases"/>
    <property type="match status" value="1"/>
</dbReference>
<dbReference type="PANTHER" id="PTHR23359">
    <property type="entry name" value="NUCLEOTIDE KINASE"/>
    <property type="match status" value="1"/>
</dbReference>
<feature type="binding site" evidence="5">
    <location>
        <position position="94"/>
    </location>
    <ligand>
        <name>AMP</name>
        <dbReference type="ChEBI" id="CHEBI:456215"/>
    </ligand>
</feature>
<feature type="binding site" evidence="5">
    <location>
        <begin position="12"/>
        <end position="17"/>
    </location>
    <ligand>
        <name>ATP</name>
        <dbReference type="ChEBI" id="CHEBI:30616"/>
    </ligand>
</feature>
<accession>A0A518DMX1</accession>
<dbReference type="NCBIfam" id="NF011105">
    <property type="entry name" value="PRK14532.1"/>
    <property type="match status" value="1"/>
</dbReference>
<keyword evidence="5 7" id="KW-0067">ATP-binding</keyword>
<sequence length="198" mass="22204">MPMRIVFIGPPGAGKGTQSVRLVKYLDVPHLSTGDMLRDAISEGTTLGKLVKSYMDHGSLVPDPLVVGIVGERLEHRDCRKGCMLDGFPRTIGQAQALDQYLLDRGEKIDVVLELQVPEEILHDRLLERAKKMVEPRSDDRPEAIPRRLSLFRSQTEPLISYYSKRDICRHVDGVGTPDEVFARIRECVDSMRPGGKV</sequence>
<protein>
    <recommendedName>
        <fullName evidence="5 7">Adenylate kinase</fullName>
        <shortName evidence="5">AK</shortName>
        <ecNumber evidence="5 7">2.7.4.3</ecNumber>
    </recommendedName>
    <alternativeName>
        <fullName evidence="5">ATP-AMP transphosphorylase</fullName>
    </alternativeName>
    <alternativeName>
        <fullName evidence="5">ATP:AMP phosphotransferase</fullName>
    </alternativeName>
    <alternativeName>
        <fullName evidence="5">Adenylate monophosphate kinase</fullName>
    </alternativeName>
</protein>
<dbReference type="InterPro" id="IPR027417">
    <property type="entry name" value="P-loop_NTPase"/>
</dbReference>
<evidence type="ECO:0000313" key="9">
    <source>
        <dbReference type="Proteomes" id="UP000317648"/>
    </source>
</evidence>
<proteinExistence type="inferred from homology"/>
<comment type="function">
    <text evidence="5">Catalyzes the reversible transfer of the terminal phosphate group between ATP and AMP. Plays an important role in cellular energy homeostasis and in adenine nucleotide metabolism.</text>
</comment>
<feature type="binding site" evidence="5">
    <location>
        <position position="176"/>
    </location>
    <ligand>
        <name>ATP</name>
        <dbReference type="ChEBI" id="CHEBI:30616"/>
    </ligand>
</feature>
<reference evidence="8 9" key="1">
    <citation type="submission" date="2019-02" db="EMBL/GenBank/DDBJ databases">
        <title>Deep-cultivation of Planctomycetes and their phenomic and genomic characterization uncovers novel biology.</title>
        <authorList>
            <person name="Wiegand S."/>
            <person name="Jogler M."/>
            <person name="Boedeker C."/>
            <person name="Pinto D."/>
            <person name="Vollmers J."/>
            <person name="Rivas-Marin E."/>
            <person name="Kohn T."/>
            <person name="Peeters S.H."/>
            <person name="Heuer A."/>
            <person name="Rast P."/>
            <person name="Oberbeckmann S."/>
            <person name="Bunk B."/>
            <person name="Jeske O."/>
            <person name="Meyerdierks A."/>
            <person name="Storesund J.E."/>
            <person name="Kallscheuer N."/>
            <person name="Luecker S."/>
            <person name="Lage O.M."/>
            <person name="Pohl T."/>
            <person name="Merkel B.J."/>
            <person name="Hornburger P."/>
            <person name="Mueller R.-W."/>
            <person name="Bruemmer F."/>
            <person name="Labrenz M."/>
            <person name="Spormann A.M."/>
            <person name="Op den Camp H."/>
            <person name="Overmann J."/>
            <person name="Amann R."/>
            <person name="Jetten M.S.M."/>
            <person name="Mascher T."/>
            <person name="Medema M.H."/>
            <person name="Devos D.P."/>
            <person name="Kaster A.-K."/>
            <person name="Ovreas L."/>
            <person name="Rohde M."/>
            <person name="Galperin M.Y."/>
            <person name="Jogler C."/>
        </authorList>
    </citation>
    <scope>NUCLEOTIDE SEQUENCE [LARGE SCALE GENOMIC DNA]</scope>
    <source>
        <strain evidence="8 9">Pla85_3_4</strain>
    </source>
</reference>
<comment type="similarity">
    <text evidence="5 6">Belongs to the adenylate kinase family.</text>
</comment>
<dbReference type="AlphaFoldDB" id="A0A518DMX1"/>
<comment type="caution">
    <text evidence="5">Lacks conserved residue(s) required for the propagation of feature annotation.</text>
</comment>
<dbReference type="PROSITE" id="PS00113">
    <property type="entry name" value="ADENYLATE_KINASE"/>
    <property type="match status" value="1"/>
</dbReference>
<evidence type="ECO:0000313" key="8">
    <source>
        <dbReference type="EMBL" id="QDU93190.1"/>
    </source>
</evidence>
<organism evidence="8 9">
    <name type="scientific">Lignipirellula cremea</name>
    <dbReference type="NCBI Taxonomy" id="2528010"/>
    <lineage>
        <taxon>Bacteria</taxon>
        <taxon>Pseudomonadati</taxon>
        <taxon>Planctomycetota</taxon>
        <taxon>Planctomycetia</taxon>
        <taxon>Pirellulales</taxon>
        <taxon>Pirellulaceae</taxon>
        <taxon>Lignipirellula</taxon>
    </lineage>
</organism>
<dbReference type="PRINTS" id="PR00094">
    <property type="entry name" value="ADENYLTKNASE"/>
</dbReference>
<dbReference type="GO" id="GO:0004017">
    <property type="term" value="F:AMP kinase activity"/>
    <property type="evidence" value="ECO:0007669"/>
    <property type="project" value="UniProtKB-UniRule"/>
</dbReference>
<dbReference type="GO" id="GO:0005524">
    <property type="term" value="F:ATP binding"/>
    <property type="evidence" value="ECO:0007669"/>
    <property type="project" value="UniProtKB-UniRule"/>
</dbReference>
<keyword evidence="3 5" id="KW-0547">Nucleotide-binding</keyword>
<dbReference type="InterPro" id="IPR033690">
    <property type="entry name" value="Adenylat_kinase_CS"/>
</dbReference>
<evidence type="ECO:0000256" key="3">
    <source>
        <dbReference type="ARBA" id="ARBA00022741"/>
    </source>
</evidence>
<keyword evidence="5" id="KW-0963">Cytoplasm</keyword>
<dbReference type="NCBIfam" id="NF001381">
    <property type="entry name" value="PRK00279.1-3"/>
    <property type="match status" value="1"/>
</dbReference>
<dbReference type="InterPro" id="IPR000850">
    <property type="entry name" value="Adenylat/UMP-CMP_kin"/>
</dbReference>
<comment type="subcellular location">
    <subcellularLocation>
        <location evidence="5 7">Cytoplasm</location>
    </subcellularLocation>
</comment>
<evidence type="ECO:0000256" key="5">
    <source>
        <dbReference type="HAMAP-Rule" id="MF_00235"/>
    </source>
</evidence>
<keyword evidence="2 5" id="KW-0545">Nucleotide biosynthesis</keyword>
<dbReference type="RefSeq" id="WP_315852265.1">
    <property type="nucleotide sequence ID" value="NZ_CP036433.1"/>
</dbReference>